<organism evidence="1 2">
    <name type="scientific">Racocetra persica</name>
    <dbReference type="NCBI Taxonomy" id="160502"/>
    <lineage>
        <taxon>Eukaryota</taxon>
        <taxon>Fungi</taxon>
        <taxon>Fungi incertae sedis</taxon>
        <taxon>Mucoromycota</taxon>
        <taxon>Glomeromycotina</taxon>
        <taxon>Glomeromycetes</taxon>
        <taxon>Diversisporales</taxon>
        <taxon>Gigasporaceae</taxon>
        <taxon>Racocetra</taxon>
    </lineage>
</organism>
<dbReference type="EMBL" id="CAJVQC010064268">
    <property type="protein sequence ID" value="CAG8804412.1"/>
    <property type="molecule type" value="Genomic_DNA"/>
</dbReference>
<evidence type="ECO:0000313" key="2">
    <source>
        <dbReference type="Proteomes" id="UP000789920"/>
    </source>
</evidence>
<accession>A0ACA9RQM3</accession>
<sequence length="65" mass="7597">FRGITDYALKKAKEKGTFSQYSYLEIGKQLCYSHYLEIIEPDRHNVKKLPTNNLQDNVITKSLSF</sequence>
<comment type="caution">
    <text evidence="1">The sequence shown here is derived from an EMBL/GenBank/DDBJ whole genome shotgun (WGS) entry which is preliminary data.</text>
</comment>
<proteinExistence type="predicted"/>
<dbReference type="Proteomes" id="UP000789920">
    <property type="component" value="Unassembled WGS sequence"/>
</dbReference>
<protein>
    <submittedName>
        <fullName evidence="1">26100_t:CDS:1</fullName>
    </submittedName>
</protein>
<feature type="non-terminal residue" evidence="1">
    <location>
        <position position="65"/>
    </location>
</feature>
<reference evidence="1" key="1">
    <citation type="submission" date="2021-06" db="EMBL/GenBank/DDBJ databases">
        <authorList>
            <person name="Kallberg Y."/>
            <person name="Tangrot J."/>
            <person name="Rosling A."/>
        </authorList>
    </citation>
    <scope>NUCLEOTIDE SEQUENCE</scope>
    <source>
        <strain evidence="1">MA461A</strain>
    </source>
</reference>
<gene>
    <name evidence="1" type="ORF">RPERSI_LOCUS21715</name>
</gene>
<keyword evidence="2" id="KW-1185">Reference proteome</keyword>
<name>A0ACA9RQM3_9GLOM</name>
<feature type="non-terminal residue" evidence="1">
    <location>
        <position position="1"/>
    </location>
</feature>
<evidence type="ECO:0000313" key="1">
    <source>
        <dbReference type="EMBL" id="CAG8804412.1"/>
    </source>
</evidence>